<evidence type="ECO:0000256" key="6">
    <source>
        <dbReference type="SAM" id="Phobius"/>
    </source>
</evidence>
<dbReference type="InterPro" id="IPR002898">
    <property type="entry name" value="MotA_ExbB_proton_chnl"/>
</dbReference>
<dbReference type="GO" id="GO:0071978">
    <property type="term" value="P:bacterial-type flagellum-dependent swarming motility"/>
    <property type="evidence" value="ECO:0007669"/>
    <property type="project" value="InterPro"/>
</dbReference>
<feature type="domain" description="MotA/TolQ/ExbB proton channel" evidence="7">
    <location>
        <begin position="103"/>
        <end position="227"/>
    </location>
</feature>
<feature type="transmembrane region" description="Helical" evidence="6">
    <location>
        <begin position="219"/>
        <end position="238"/>
    </location>
</feature>
<name>A0A382EIQ4_9ZZZZ</name>
<protein>
    <recommendedName>
        <fullName evidence="7">MotA/TolQ/ExbB proton channel domain-containing protein</fullName>
    </recommendedName>
</protein>
<evidence type="ECO:0000256" key="5">
    <source>
        <dbReference type="ARBA" id="ARBA00023136"/>
    </source>
</evidence>
<evidence type="ECO:0000259" key="7">
    <source>
        <dbReference type="Pfam" id="PF01618"/>
    </source>
</evidence>
<keyword evidence="4 6" id="KW-1133">Transmembrane helix</keyword>
<dbReference type="GO" id="GO:0005886">
    <property type="term" value="C:plasma membrane"/>
    <property type="evidence" value="ECO:0007669"/>
    <property type="project" value="UniProtKB-SubCell"/>
</dbReference>
<dbReference type="PANTHER" id="PTHR30433">
    <property type="entry name" value="CHEMOTAXIS PROTEIN MOTA"/>
    <property type="match status" value="1"/>
</dbReference>
<dbReference type="Pfam" id="PF01618">
    <property type="entry name" value="MotA_ExbB"/>
    <property type="match status" value="1"/>
</dbReference>
<keyword evidence="5 6" id="KW-0472">Membrane</keyword>
<reference evidence="8" key="1">
    <citation type="submission" date="2018-05" db="EMBL/GenBank/DDBJ databases">
        <authorList>
            <person name="Lanie J.A."/>
            <person name="Ng W.-L."/>
            <person name="Kazmierczak K.M."/>
            <person name="Andrzejewski T.M."/>
            <person name="Davidsen T.M."/>
            <person name="Wayne K.J."/>
            <person name="Tettelin H."/>
            <person name="Glass J.I."/>
            <person name="Rusch D."/>
            <person name="Podicherti R."/>
            <person name="Tsui H.-C.T."/>
            <person name="Winkler M.E."/>
        </authorList>
    </citation>
    <scope>NUCLEOTIDE SEQUENCE</scope>
</reference>
<dbReference type="EMBL" id="UINC01044454">
    <property type="protein sequence ID" value="SVB49944.1"/>
    <property type="molecule type" value="Genomic_DNA"/>
</dbReference>
<evidence type="ECO:0000256" key="1">
    <source>
        <dbReference type="ARBA" id="ARBA00004651"/>
    </source>
</evidence>
<feature type="transmembrane region" description="Helical" evidence="6">
    <location>
        <begin position="182"/>
        <end position="207"/>
    </location>
</feature>
<feature type="transmembrane region" description="Helical" evidence="6">
    <location>
        <begin position="152"/>
        <end position="170"/>
    </location>
</feature>
<keyword evidence="3 6" id="KW-0812">Transmembrane</keyword>
<accession>A0A382EIQ4</accession>
<dbReference type="GO" id="GO:0006935">
    <property type="term" value="P:chemotaxis"/>
    <property type="evidence" value="ECO:0007669"/>
    <property type="project" value="InterPro"/>
</dbReference>
<dbReference type="InterPro" id="IPR047055">
    <property type="entry name" value="MotA-like"/>
</dbReference>
<feature type="non-terminal residue" evidence="8">
    <location>
        <position position="1"/>
    </location>
</feature>
<feature type="transmembrane region" description="Helical" evidence="6">
    <location>
        <begin position="30"/>
        <end position="54"/>
    </location>
</feature>
<evidence type="ECO:0000256" key="3">
    <source>
        <dbReference type="ARBA" id="ARBA00022692"/>
    </source>
</evidence>
<evidence type="ECO:0000256" key="4">
    <source>
        <dbReference type="ARBA" id="ARBA00022989"/>
    </source>
</evidence>
<evidence type="ECO:0000256" key="2">
    <source>
        <dbReference type="ARBA" id="ARBA00022475"/>
    </source>
</evidence>
<keyword evidence="2" id="KW-1003">Cell membrane</keyword>
<evidence type="ECO:0000313" key="8">
    <source>
        <dbReference type="EMBL" id="SVB49944.1"/>
    </source>
</evidence>
<gene>
    <name evidence="8" type="ORF">METZ01_LOCUS202798</name>
</gene>
<dbReference type="AlphaFoldDB" id="A0A382EIQ4"/>
<comment type="subcellular location">
    <subcellularLocation>
        <location evidence="1">Cell membrane</location>
        <topology evidence="1">Multi-pass membrane protein</topology>
    </subcellularLocation>
</comment>
<organism evidence="8">
    <name type="scientific">marine metagenome</name>
    <dbReference type="NCBI Taxonomy" id="408172"/>
    <lineage>
        <taxon>unclassified sequences</taxon>
        <taxon>metagenomes</taxon>
        <taxon>ecological metagenomes</taxon>
    </lineage>
</organism>
<feature type="transmembrane region" description="Helical" evidence="6">
    <location>
        <begin position="6"/>
        <end position="23"/>
    </location>
</feature>
<sequence length="256" mass="28380">VKSTLIGIVVGFLLLGIAILWSIDFQFGRFVWFFDLKALLIVLGGIVCATFIAYPHDKVSGAFGSYVKALSRNEISLEDYIQEIETLSAGAIEEDSRINPDEADEIGEAFLRDGLRMVVNKHPVDEVQRLMTERINNTYHNDMLEAKVIRNMAKIAPAFGVLGTLLGLVMMMRSLDSSHPELMTLLGTGMGTALLSIFYGVLLSNFLFTPVAVKIENRAAQRVVLMEIIMEGIILLINEVPTGIIRDKLQAFLAFK</sequence>
<proteinExistence type="predicted"/>